<organism evidence="1 2">
    <name type="scientific">Thalassiosira oceanica</name>
    <name type="common">Marine diatom</name>
    <dbReference type="NCBI Taxonomy" id="159749"/>
    <lineage>
        <taxon>Eukaryota</taxon>
        <taxon>Sar</taxon>
        <taxon>Stramenopiles</taxon>
        <taxon>Ochrophyta</taxon>
        <taxon>Bacillariophyta</taxon>
        <taxon>Coscinodiscophyceae</taxon>
        <taxon>Thalassiosirophycidae</taxon>
        <taxon>Thalassiosirales</taxon>
        <taxon>Thalassiosiraceae</taxon>
        <taxon>Thalassiosira</taxon>
    </lineage>
</organism>
<accession>K0S6S2</accession>
<dbReference type="AlphaFoldDB" id="K0S6S2"/>
<evidence type="ECO:0000313" key="2">
    <source>
        <dbReference type="Proteomes" id="UP000266841"/>
    </source>
</evidence>
<name>K0S6S2_THAOC</name>
<protein>
    <submittedName>
        <fullName evidence="1">Uncharacterized protein</fullName>
    </submittedName>
</protein>
<sequence>MASKKKRGKERQNRKERQGWVSALTGRFPSFACKGGGRIARYSDTGCGYCHGCTFVPPPDHELSTFMNEFHKRVYSLTSNGILLLTAECGAVWKAMPPDLQTEPDLRLKATSLLLRLGINLTLARFHATGSSLRGQSQEQVITNI</sequence>
<feature type="non-terminal residue" evidence="1">
    <location>
        <position position="145"/>
    </location>
</feature>
<keyword evidence="2" id="KW-1185">Reference proteome</keyword>
<dbReference type="Proteomes" id="UP000266841">
    <property type="component" value="Unassembled WGS sequence"/>
</dbReference>
<gene>
    <name evidence="1" type="ORF">THAOC_17690</name>
</gene>
<reference evidence="1 2" key="1">
    <citation type="journal article" date="2012" name="Genome Biol.">
        <title>Genome and low-iron response of an oceanic diatom adapted to chronic iron limitation.</title>
        <authorList>
            <person name="Lommer M."/>
            <person name="Specht M."/>
            <person name="Roy A.S."/>
            <person name="Kraemer L."/>
            <person name="Andreson R."/>
            <person name="Gutowska M.A."/>
            <person name="Wolf J."/>
            <person name="Bergner S.V."/>
            <person name="Schilhabel M.B."/>
            <person name="Klostermeier U.C."/>
            <person name="Beiko R.G."/>
            <person name="Rosenstiel P."/>
            <person name="Hippler M."/>
            <person name="Laroche J."/>
        </authorList>
    </citation>
    <scope>NUCLEOTIDE SEQUENCE [LARGE SCALE GENOMIC DNA]</scope>
    <source>
        <strain evidence="1 2">CCMP1005</strain>
    </source>
</reference>
<dbReference type="EMBL" id="AGNL01019529">
    <property type="protein sequence ID" value="EJK61763.1"/>
    <property type="molecule type" value="Genomic_DNA"/>
</dbReference>
<evidence type="ECO:0000313" key="1">
    <source>
        <dbReference type="EMBL" id="EJK61763.1"/>
    </source>
</evidence>
<comment type="caution">
    <text evidence="1">The sequence shown here is derived from an EMBL/GenBank/DDBJ whole genome shotgun (WGS) entry which is preliminary data.</text>
</comment>
<proteinExistence type="predicted"/>